<proteinExistence type="predicted"/>
<name>A0ABP1FSB6_9CHLO</name>
<feature type="region of interest" description="Disordered" evidence="1">
    <location>
        <begin position="97"/>
        <end position="135"/>
    </location>
</feature>
<evidence type="ECO:0000313" key="3">
    <source>
        <dbReference type="Proteomes" id="UP001497392"/>
    </source>
</evidence>
<organism evidence="2 3">
    <name type="scientific">Coccomyxa viridis</name>
    <dbReference type="NCBI Taxonomy" id="1274662"/>
    <lineage>
        <taxon>Eukaryota</taxon>
        <taxon>Viridiplantae</taxon>
        <taxon>Chlorophyta</taxon>
        <taxon>core chlorophytes</taxon>
        <taxon>Trebouxiophyceae</taxon>
        <taxon>Trebouxiophyceae incertae sedis</taxon>
        <taxon>Coccomyxaceae</taxon>
        <taxon>Coccomyxa</taxon>
    </lineage>
</organism>
<dbReference type="EMBL" id="CAXHTA020000007">
    <property type="protein sequence ID" value="CAL5222811.1"/>
    <property type="molecule type" value="Genomic_DNA"/>
</dbReference>
<protein>
    <submittedName>
        <fullName evidence="2">G5230 protein</fullName>
    </submittedName>
</protein>
<dbReference type="PANTHER" id="PTHR36391">
    <property type="entry name" value="FURRY"/>
    <property type="match status" value="1"/>
</dbReference>
<accession>A0ABP1FSB6</accession>
<dbReference type="PANTHER" id="PTHR36391:SF1">
    <property type="entry name" value="FURRY"/>
    <property type="match status" value="1"/>
</dbReference>
<sequence length="135" mass="15181">MAEKAVSTVRSWLSKLNIKAPWKMVGVVSSPEFQTHLPKATEYRVVAPASQKLRPSVPAAETDRIYDIRYWIRDDRRSGQLVNGTNKKHMVSYTVDMSENSPMSPDEPPPTLGAPHKWKRKNVSLLDNDAGGYTT</sequence>
<gene>
    <name evidence="2" type="primary">g5230</name>
    <name evidence="2" type="ORF">VP750_LOCUS4470</name>
</gene>
<reference evidence="2 3" key="1">
    <citation type="submission" date="2024-06" db="EMBL/GenBank/DDBJ databases">
        <authorList>
            <person name="Kraege A."/>
            <person name="Thomma B."/>
        </authorList>
    </citation>
    <scope>NUCLEOTIDE SEQUENCE [LARGE SCALE GENOMIC DNA]</scope>
</reference>
<evidence type="ECO:0000313" key="2">
    <source>
        <dbReference type="EMBL" id="CAL5222811.1"/>
    </source>
</evidence>
<keyword evidence="3" id="KW-1185">Reference proteome</keyword>
<dbReference type="Proteomes" id="UP001497392">
    <property type="component" value="Unassembled WGS sequence"/>
</dbReference>
<evidence type="ECO:0000256" key="1">
    <source>
        <dbReference type="SAM" id="MobiDB-lite"/>
    </source>
</evidence>
<comment type="caution">
    <text evidence="2">The sequence shown here is derived from an EMBL/GenBank/DDBJ whole genome shotgun (WGS) entry which is preliminary data.</text>
</comment>